<gene>
    <name evidence="2" type="ORF">HYPSUDRAFT_72714</name>
</gene>
<dbReference type="Proteomes" id="UP000054270">
    <property type="component" value="Unassembled WGS sequence"/>
</dbReference>
<dbReference type="EMBL" id="KN817691">
    <property type="protein sequence ID" value="KJA14178.1"/>
    <property type="molecule type" value="Genomic_DNA"/>
</dbReference>
<feature type="compositionally biased region" description="Basic residues" evidence="1">
    <location>
        <begin position="101"/>
        <end position="112"/>
    </location>
</feature>
<name>A0A0D2LTP9_HYPSF</name>
<evidence type="ECO:0000256" key="1">
    <source>
        <dbReference type="SAM" id="MobiDB-lite"/>
    </source>
</evidence>
<organism evidence="2 3">
    <name type="scientific">Hypholoma sublateritium (strain FD-334 SS-4)</name>
    <dbReference type="NCBI Taxonomy" id="945553"/>
    <lineage>
        <taxon>Eukaryota</taxon>
        <taxon>Fungi</taxon>
        <taxon>Dikarya</taxon>
        <taxon>Basidiomycota</taxon>
        <taxon>Agaricomycotina</taxon>
        <taxon>Agaricomycetes</taxon>
        <taxon>Agaricomycetidae</taxon>
        <taxon>Agaricales</taxon>
        <taxon>Agaricineae</taxon>
        <taxon>Strophariaceae</taxon>
        <taxon>Hypholoma</taxon>
    </lineage>
</organism>
<proteinExistence type="predicted"/>
<dbReference type="AlphaFoldDB" id="A0A0D2LTP9"/>
<reference evidence="3" key="1">
    <citation type="submission" date="2014-04" db="EMBL/GenBank/DDBJ databases">
        <title>Evolutionary Origins and Diversification of the Mycorrhizal Mutualists.</title>
        <authorList>
            <consortium name="DOE Joint Genome Institute"/>
            <consortium name="Mycorrhizal Genomics Consortium"/>
            <person name="Kohler A."/>
            <person name="Kuo A."/>
            <person name="Nagy L.G."/>
            <person name="Floudas D."/>
            <person name="Copeland A."/>
            <person name="Barry K.W."/>
            <person name="Cichocki N."/>
            <person name="Veneault-Fourrey C."/>
            <person name="LaButti K."/>
            <person name="Lindquist E.A."/>
            <person name="Lipzen A."/>
            <person name="Lundell T."/>
            <person name="Morin E."/>
            <person name="Murat C."/>
            <person name="Riley R."/>
            <person name="Ohm R."/>
            <person name="Sun H."/>
            <person name="Tunlid A."/>
            <person name="Henrissat B."/>
            <person name="Grigoriev I.V."/>
            <person name="Hibbett D.S."/>
            <person name="Martin F."/>
        </authorList>
    </citation>
    <scope>NUCLEOTIDE SEQUENCE [LARGE SCALE GENOMIC DNA]</scope>
    <source>
        <strain evidence="3">FD-334 SS-4</strain>
    </source>
</reference>
<keyword evidence="3" id="KW-1185">Reference proteome</keyword>
<evidence type="ECO:0000313" key="2">
    <source>
        <dbReference type="EMBL" id="KJA14178.1"/>
    </source>
</evidence>
<accession>A0A0D2LTP9</accession>
<feature type="region of interest" description="Disordered" evidence="1">
    <location>
        <begin position="98"/>
        <end position="118"/>
    </location>
</feature>
<sequence>MPLLHPPGIARRCLSHRHLLKSSLRSHTPRALSSPHASYLRLTYANQSSSVGFGAFLVTCVGQSACLTAASLIRASMLNLGLARDLEADTGGYLPTFPHSAHARHAPLHPHPHAAQPP</sequence>
<evidence type="ECO:0000313" key="3">
    <source>
        <dbReference type="Proteomes" id="UP000054270"/>
    </source>
</evidence>
<protein>
    <submittedName>
        <fullName evidence="2">Uncharacterized protein</fullName>
    </submittedName>
</protein>